<keyword evidence="2" id="KW-0677">Repeat</keyword>
<feature type="domain" description="RING-type" evidence="8">
    <location>
        <begin position="23"/>
        <end position="67"/>
    </location>
</feature>
<sequence length="767" mass="86139">MMTLEEAPERDLFEELEENALTCAVCLGVYEDPRALDCHHVFCRSCLEHLPLVNQDGVNNLGCPTCRHLVPLPPNGVAGFRVSFQTNNLKAFVEANRDRAVPVAVPRKQTCGSCTSENVSGFCTECRSTFCDGCTDLHLPTCTKEATALNGASGTDKTNGHHQAPMPLDPAPLMQSDDWNVNTNTCVIHRQIADMFCENCEETICSRCVKRFPHTEHESSCIPLAEALVRYRELLEDRLNPINKEIDFISTQLKPFSHRESEINEQGDTVKAQIHSRAEYLIALIIESEEELSVKVDKVIKSKLHSLDERRESIEVTQEELKNLKDRIELCLKTGNQEDLLKTKQWIPKINHVMFNIDATKLKPSEVADLSFVPDEVSDSLTRLGNLSSTFEGKDPSCDVQILEQHLFIDKSPDVTLVLSVKYTNLPFVIIPLSSMKCIIKSSNRSFIKAIISLGDAAHQYVVKFRPTSNGLYKLSLKIDDIETEDQAVLIPFNPMYLPNITPTTVMKYIRKPIGLAVAQDKRIIVLNDFNEVVILDMHGRNIRTLSRPNNGSRFTSTRHAAVTSDGCFLMTDQYSILKVTMDGQLLKTIGSKGNGRLQFNTPFGITIDEKTGKVYVADLLNHRIQVLNRDYSFSHSFGSRGKALGQFEQPNGTALDSQGNVFVSDTFNHRIQKFSQSGEYISYFGSEGPNPGQLKLPEKIVINNDYIYVTEHLNARVSVFTTEGNFVRCFGKQSIEGGLVWPRGLTFDEDGSLYVCDFRSHCIFKY</sequence>
<feature type="domain" description="B box-type" evidence="9">
    <location>
        <begin position="106"/>
        <end position="138"/>
    </location>
</feature>
<dbReference type="GO" id="GO:0008270">
    <property type="term" value="F:zinc ion binding"/>
    <property type="evidence" value="ECO:0007669"/>
    <property type="project" value="UniProtKB-KW"/>
</dbReference>
<dbReference type="Pfam" id="PF08450">
    <property type="entry name" value="SGL"/>
    <property type="match status" value="1"/>
</dbReference>
<dbReference type="InterPro" id="IPR011042">
    <property type="entry name" value="6-blade_b-propeller_TolB-like"/>
</dbReference>
<feature type="domain" description="B box-type" evidence="9">
    <location>
        <begin position="181"/>
        <end position="222"/>
    </location>
</feature>
<feature type="repeat" description="NHL" evidence="6">
    <location>
        <begin position="587"/>
        <end position="631"/>
    </location>
</feature>
<name>A0A1X7U006_AMPQE</name>
<dbReference type="KEGG" id="aqu:105314142"/>
<keyword evidence="4" id="KW-0862">Zinc</keyword>
<keyword evidence="7" id="KW-0175">Coiled coil</keyword>
<dbReference type="InterPro" id="IPR013658">
    <property type="entry name" value="SGL"/>
</dbReference>
<dbReference type="AlphaFoldDB" id="A0A1X7U006"/>
<dbReference type="InterPro" id="IPR013083">
    <property type="entry name" value="Znf_RING/FYVE/PHD"/>
</dbReference>
<evidence type="ECO:0000256" key="2">
    <source>
        <dbReference type="ARBA" id="ARBA00022737"/>
    </source>
</evidence>
<dbReference type="InterPro" id="IPR017907">
    <property type="entry name" value="Znf_RING_CS"/>
</dbReference>
<protein>
    <recommendedName>
        <fullName evidence="12">RING-type domain-containing protein</fullName>
    </recommendedName>
</protein>
<dbReference type="PANTHER" id="PTHR25462:SF296">
    <property type="entry name" value="MEIOTIC P26, ISOFORM F"/>
    <property type="match status" value="1"/>
</dbReference>
<dbReference type="EnsemblMetazoa" id="XM_011408127.2">
    <property type="protein sequence ID" value="XP_011406429.2"/>
    <property type="gene ID" value="LOC105314142"/>
</dbReference>
<dbReference type="InterPro" id="IPR000315">
    <property type="entry name" value="Znf_B-box"/>
</dbReference>
<feature type="repeat" description="NHL" evidence="6">
    <location>
        <begin position="635"/>
        <end position="678"/>
    </location>
</feature>
<dbReference type="PROSITE" id="PS00518">
    <property type="entry name" value="ZF_RING_1"/>
    <property type="match status" value="1"/>
</dbReference>
<dbReference type="PANTHER" id="PTHR25462">
    <property type="entry name" value="BONUS, ISOFORM C-RELATED"/>
    <property type="match status" value="1"/>
</dbReference>
<dbReference type="SUPFAM" id="SSF57850">
    <property type="entry name" value="RING/U-box"/>
    <property type="match status" value="1"/>
</dbReference>
<dbReference type="InterPro" id="IPR018957">
    <property type="entry name" value="Znf_C3HC4_RING-type"/>
</dbReference>
<keyword evidence="3 5" id="KW-0863">Zinc-finger</keyword>
<dbReference type="Gene3D" id="3.30.40.10">
    <property type="entry name" value="Zinc/RING finger domain, C3HC4 (zinc finger)"/>
    <property type="match status" value="1"/>
</dbReference>
<dbReference type="Gene3D" id="2.120.10.30">
    <property type="entry name" value="TolB, C-terminal domain"/>
    <property type="match status" value="2"/>
</dbReference>
<dbReference type="Pfam" id="PF00097">
    <property type="entry name" value="zf-C3HC4"/>
    <property type="match status" value="1"/>
</dbReference>
<dbReference type="Proteomes" id="UP000007879">
    <property type="component" value="Unassembled WGS sequence"/>
</dbReference>
<evidence type="ECO:0000313" key="10">
    <source>
        <dbReference type="EnsemblMetazoa" id="Aqu2.1.20826_001"/>
    </source>
</evidence>
<keyword evidence="1" id="KW-0479">Metal-binding</keyword>
<dbReference type="Pfam" id="PF01436">
    <property type="entry name" value="NHL"/>
    <property type="match status" value="1"/>
</dbReference>
<feature type="coiled-coil region" evidence="7">
    <location>
        <begin position="304"/>
        <end position="334"/>
    </location>
</feature>
<evidence type="ECO:0008006" key="12">
    <source>
        <dbReference type="Google" id="ProtNLM"/>
    </source>
</evidence>
<reference evidence="11" key="1">
    <citation type="journal article" date="2010" name="Nature">
        <title>The Amphimedon queenslandica genome and the evolution of animal complexity.</title>
        <authorList>
            <person name="Srivastava M."/>
            <person name="Simakov O."/>
            <person name="Chapman J."/>
            <person name="Fahey B."/>
            <person name="Gauthier M.E."/>
            <person name="Mitros T."/>
            <person name="Richards G.S."/>
            <person name="Conaco C."/>
            <person name="Dacre M."/>
            <person name="Hellsten U."/>
            <person name="Larroux C."/>
            <person name="Putnam N.H."/>
            <person name="Stanke M."/>
            <person name="Adamska M."/>
            <person name="Darling A."/>
            <person name="Degnan S.M."/>
            <person name="Oakley T.H."/>
            <person name="Plachetzki D.C."/>
            <person name="Zhai Y."/>
            <person name="Adamski M."/>
            <person name="Calcino A."/>
            <person name="Cummins S.F."/>
            <person name="Goodstein D.M."/>
            <person name="Harris C."/>
            <person name="Jackson D.J."/>
            <person name="Leys S.P."/>
            <person name="Shu S."/>
            <person name="Woodcroft B.J."/>
            <person name="Vervoort M."/>
            <person name="Kosik K.S."/>
            <person name="Manning G."/>
            <person name="Degnan B.M."/>
            <person name="Rokhsar D.S."/>
        </authorList>
    </citation>
    <scope>NUCLEOTIDE SEQUENCE [LARGE SCALE GENOMIC DNA]</scope>
</reference>
<evidence type="ECO:0000256" key="6">
    <source>
        <dbReference type="PROSITE-ProRule" id="PRU00504"/>
    </source>
</evidence>
<gene>
    <name evidence="10" type="primary">105314142</name>
</gene>
<dbReference type="InterPro" id="IPR001841">
    <property type="entry name" value="Znf_RING"/>
</dbReference>
<dbReference type="Gene3D" id="3.30.160.60">
    <property type="entry name" value="Classic Zinc Finger"/>
    <property type="match status" value="1"/>
</dbReference>
<dbReference type="OrthoDB" id="6105938at2759"/>
<evidence type="ECO:0000259" key="8">
    <source>
        <dbReference type="PROSITE" id="PS50089"/>
    </source>
</evidence>
<accession>A0A1X7U006</accession>
<dbReference type="PROSITE" id="PS50089">
    <property type="entry name" value="ZF_RING_2"/>
    <property type="match status" value="1"/>
</dbReference>
<evidence type="ECO:0000259" key="9">
    <source>
        <dbReference type="PROSITE" id="PS50119"/>
    </source>
</evidence>
<dbReference type="PROSITE" id="PS51125">
    <property type="entry name" value="NHL"/>
    <property type="match status" value="3"/>
</dbReference>
<dbReference type="InterPro" id="IPR001258">
    <property type="entry name" value="NHL_repeat"/>
</dbReference>
<dbReference type="CDD" id="cd19756">
    <property type="entry name" value="Bbox2"/>
    <property type="match status" value="1"/>
</dbReference>
<dbReference type="PROSITE" id="PS50119">
    <property type="entry name" value="ZF_BBOX"/>
    <property type="match status" value="2"/>
</dbReference>
<dbReference type="InParanoid" id="A0A1X7U006"/>
<dbReference type="eggNOG" id="KOG2177">
    <property type="taxonomic scope" value="Eukaryota"/>
</dbReference>
<dbReference type="CDD" id="cd19757">
    <property type="entry name" value="Bbox1"/>
    <property type="match status" value="1"/>
</dbReference>
<evidence type="ECO:0000256" key="3">
    <source>
        <dbReference type="ARBA" id="ARBA00022771"/>
    </source>
</evidence>
<feature type="repeat" description="NHL" evidence="6">
    <location>
        <begin position="728"/>
        <end position="767"/>
    </location>
</feature>
<dbReference type="EnsemblMetazoa" id="Aqu2.1.20826_001">
    <property type="protein sequence ID" value="Aqu2.1.20826_001"/>
    <property type="gene ID" value="Aqu2.1.20826"/>
</dbReference>
<evidence type="ECO:0000256" key="1">
    <source>
        <dbReference type="ARBA" id="ARBA00022723"/>
    </source>
</evidence>
<evidence type="ECO:0000313" key="11">
    <source>
        <dbReference type="Proteomes" id="UP000007879"/>
    </source>
</evidence>
<dbReference type="InterPro" id="IPR047153">
    <property type="entry name" value="TRIM45/56/19-like"/>
</dbReference>
<dbReference type="SMART" id="SM00184">
    <property type="entry name" value="RING"/>
    <property type="match status" value="1"/>
</dbReference>
<dbReference type="SUPFAM" id="SSF101898">
    <property type="entry name" value="NHL repeat"/>
    <property type="match status" value="1"/>
</dbReference>
<evidence type="ECO:0000256" key="7">
    <source>
        <dbReference type="SAM" id="Coils"/>
    </source>
</evidence>
<dbReference type="CDD" id="cd05819">
    <property type="entry name" value="NHL"/>
    <property type="match status" value="1"/>
</dbReference>
<dbReference type="OMA" id="NCEETIC"/>
<evidence type="ECO:0000256" key="5">
    <source>
        <dbReference type="PROSITE-ProRule" id="PRU00024"/>
    </source>
</evidence>
<reference evidence="10" key="2">
    <citation type="submission" date="2017-05" db="UniProtKB">
        <authorList>
            <consortium name="EnsemblMetazoa"/>
        </authorList>
    </citation>
    <scope>IDENTIFICATION</scope>
</reference>
<proteinExistence type="predicted"/>
<keyword evidence="11" id="KW-1185">Reference proteome</keyword>
<dbReference type="SUPFAM" id="SSF57845">
    <property type="entry name" value="B-box zinc-binding domain"/>
    <property type="match status" value="1"/>
</dbReference>
<evidence type="ECO:0000256" key="4">
    <source>
        <dbReference type="ARBA" id="ARBA00022833"/>
    </source>
</evidence>
<organism evidence="10">
    <name type="scientific">Amphimedon queenslandica</name>
    <name type="common">Sponge</name>
    <dbReference type="NCBI Taxonomy" id="400682"/>
    <lineage>
        <taxon>Eukaryota</taxon>
        <taxon>Metazoa</taxon>
        <taxon>Porifera</taxon>
        <taxon>Demospongiae</taxon>
        <taxon>Heteroscleromorpha</taxon>
        <taxon>Haplosclerida</taxon>
        <taxon>Niphatidae</taxon>
        <taxon>Amphimedon</taxon>
    </lineage>
</organism>